<proteinExistence type="predicted"/>
<dbReference type="EMBL" id="BAABAL010000021">
    <property type="protein sequence ID" value="GAA4032428.1"/>
    <property type="molecule type" value="Genomic_DNA"/>
</dbReference>
<reference evidence="2" key="1">
    <citation type="journal article" date="2019" name="Int. J. Syst. Evol. Microbiol.">
        <title>The Global Catalogue of Microorganisms (GCM) 10K type strain sequencing project: providing services to taxonomists for standard genome sequencing and annotation.</title>
        <authorList>
            <consortium name="The Broad Institute Genomics Platform"/>
            <consortium name="The Broad Institute Genome Sequencing Center for Infectious Disease"/>
            <person name="Wu L."/>
            <person name="Ma J."/>
        </authorList>
    </citation>
    <scope>NUCLEOTIDE SEQUENCE [LARGE SCALE GENOMIC DNA]</scope>
    <source>
        <strain evidence="2">JCM 17342</strain>
    </source>
</reference>
<name>A0ABP7TWR0_9PSEU</name>
<comment type="caution">
    <text evidence="1">The sequence shown here is derived from an EMBL/GenBank/DDBJ whole genome shotgun (WGS) entry which is preliminary data.</text>
</comment>
<keyword evidence="2" id="KW-1185">Reference proteome</keyword>
<protein>
    <recommendedName>
        <fullName evidence="3">Secreted protein</fullName>
    </recommendedName>
</protein>
<evidence type="ECO:0000313" key="2">
    <source>
        <dbReference type="Proteomes" id="UP001501747"/>
    </source>
</evidence>
<gene>
    <name evidence="1" type="ORF">GCM10022247_66820</name>
</gene>
<accession>A0ABP7TWR0</accession>
<organism evidence="1 2">
    <name type="scientific">Allokutzneria multivorans</name>
    <dbReference type="NCBI Taxonomy" id="1142134"/>
    <lineage>
        <taxon>Bacteria</taxon>
        <taxon>Bacillati</taxon>
        <taxon>Actinomycetota</taxon>
        <taxon>Actinomycetes</taxon>
        <taxon>Pseudonocardiales</taxon>
        <taxon>Pseudonocardiaceae</taxon>
        <taxon>Allokutzneria</taxon>
    </lineage>
</organism>
<dbReference type="Proteomes" id="UP001501747">
    <property type="component" value="Unassembled WGS sequence"/>
</dbReference>
<evidence type="ECO:0008006" key="3">
    <source>
        <dbReference type="Google" id="ProtNLM"/>
    </source>
</evidence>
<dbReference type="PROSITE" id="PS51257">
    <property type="entry name" value="PROKAR_LIPOPROTEIN"/>
    <property type="match status" value="1"/>
</dbReference>
<evidence type="ECO:0000313" key="1">
    <source>
        <dbReference type="EMBL" id="GAA4032428.1"/>
    </source>
</evidence>
<sequence length="107" mass="11362">MDPPRPSWCSYKQIQRSGHLAAASAACAGAVASNVPATTLPTTSTRRSKEFRVDIVSPLVVNSALSRYFGSGTPMSTARLLTTGQTYTRRALASDSESARSTGARRL</sequence>